<feature type="domain" description="RagB/SusD" evidence="6">
    <location>
        <begin position="402"/>
        <end position="554"/>
    </location>
</feature>
<dbReference type="AlphaFoldDB" id="A0A2K9GW74"/>
<proteinExistence type="inferred from homology"/>
<dbReference type="EMBL" id="QRJE01000006">
    <property type="protein sequence ID" value="RHH14861.1"/>
    <property type="molecule type" value="Genomic_DNA"/>
</dbReference>
<dbReference type="InterPro" id="IPR012944">
    <property type="entry name" value="SusD_RagB_dom"/>
</dbReference>
<feature type="domain" description="SusD-like N-terminal" evidence="7">
    <location>
        <begin position="82"/>
        <end position="296"/>
    </location>
</feature>
<evidence type="ECO:0000313" key="8">
    <source>
        <dbReference type="EMBL" id="RHH14861.1"/>
    </source>
</evidence>
<evidence type="ECO:0000313" key="9">
    <source>
        <dbReference type="Proteomes" id="UP000266644"/>
    </source>
</evidence>
<dbReference type="Proteomes" id="UP000266644">
    <property type="component" value="Unassembled WGS sequence"/>
</dbReference>
<keyword evidence="3" id="KW-0732">Signal</keyword>
<sequence>MLRPDLIMYKSYITDIVKYKITDDMRTIRFNNNRHISSSPLLRTEGGREASVSNTSGDKIPKGKVSFFLLFFLLFLGSCSSDFLDNKPTDAVDSGLVPVPSNAERIFNGAWYNLFEYGTTYANIGYRALMCLDDMMADDVVSRPMYGFNSSYQFNDVVMPSDGRTTFAWYLMYKTIDNCNTAISIQATGDDDTPEFRHAQGQALAVRAFCYLHLAQHYQFTYLKDKNALCVPLYTEPTNPNTKPKGKATLEEIYTQIINDLNRAKGLLDGYVRPNDKSKYKPNTDVVNGLLARTYLLTGQWDEAAKAALEAAKGYTLMTDAKNYMGFNDISNTEWIWGHPQSVSQSDASYNFYYLDVVEPDSYNSFMADPHFKDTFTEGDIRLELFQWMREGYLGYRKFRIRSDQTGDIVIMRSAEMYLIAAEALARKGQLGEAVKPLNTLRNARGLADYDLTGKTQEQVIDEILMERRRELWGEGFGITDVLRTQRPVVRVALTDVEAAKEYDCWQQNGTFKKYHPEGHWFTSFPDGTKFVPNSKYYLYSIPEKETNANTNLK</sequence>
<evidence type="ECO:0000256" key="3">
    <source>
        <dbReference type="ARBA" id="ARBA00022729"/>
    </source>
</evidence>
<evidence type="ECO:0000256" key="1">
    <source>
        <dbReference type="ARBA" id="ARBA00004442"/>
    </source>
</evidence>
<dbReference type="SUPFAM" id="SSF48452">
    <property type="entry name" value="TPR-like"/>
    <property type="match status" value="1"/>
</dbReference>
<keyword evidence="5" id="KW-0998">Cell outer membrane</keyword>
<evidence type="ECO:0000256" key="5">
    <source>
        <dbReference type="ARBA" id="ARBA00023237"/>
    </source>
</evidence>
<reference evidence="8 9" key="1">
    <citation type="submission" date="2018-08" db="EMBL/GenBank/DDBJ databases">
        <title>A genome reference for cultivated species of the human gut microbiota.</title>
        <authorList>
            <person name="Zou Y."/>
            <person name="Xue W."/>
            <person name="Luo G."/>
        </authorList>
    </citation>
    <scope>NUCLEOTIDE SEQUENCE [LARGE SCALE GENOMIC DNA]</scope>
    <source>
        <strain evidence="8 9">AM18-6</strain>
    </source>
</reference>
<evidence type="ECO:0000259" key="6">
    <source>
        <dbReference type="Pfam" id="PF07980"/>
    </source>
</evidence>
<dbReference type="Gene3D" id="1.25.40.390">
    <property type="match status" value="1"/>
</dbReference>
<dbReference type="InterPro" id="IPR011990">
    <property type="entry name" value="TPR-like_helical_dom_sf"/>
</dbReference>
<dbReference type="GO" id="GO:0009279">
    <property type="term" value="C:cell outer membrane"/>
    <property type="evidence" value="ECO:0007669"/>
    <property type="project" value="UniProtKB-SubCell"/>
</dbReference>
<accession>A0A2K9GW74</accession>
<evidence type="ECO:0000256" key="4">
    <source>
        <dbReference type="ARBA" id="ARBA00023136"/>
    </source>
</evidence>
<dbReference type="Pfam" id="PF07980">
    <property type="entry name" value="SusD_RagB"/>
    <property type="match status" value="1"/>
</dbReference>
<organism evidence="8 9">
    <name type="scientific">Bacteroides fragilis</name>
    <dbReference type="NCBI Taxonomy" id="817"/>
    <lineage>
        <taxon>Bacteria</taxon>
        <taxon>Pseudomonadati</taxon>
        <taxon>Bacteroidota</taxon>
        <taxon>Bacteroidia</taxon>
        <taxon>Bacteroidales</taxon>
        <taxon>Bacteroidaceae</taxon>
        <taxon>Bacteroides</taxon>
    </lineage>
</organism>
<dbReference type="InterPro" id="IPR033985">
    <property type="entry name" value="SusD-like_N"/>
</dbReference>
<keyword evidence="4" id="KW-0472">Membrane</keyword>
<dbReference type="Pfam" id="PF14322">
    <property type="entry name" value="SusD-like_3"/>
    <property type="match status" value="1"/>
</dbReference>
<protein>
    <submittedName>
        <fullName evidence="8">RagB/SusD family nutrient uptake outer membrane protein</fullName>
    </submittedName>
</protein>
<dbReference type="CDD" id="cd08977">
    <property type="entry name" value="SusD"/>
    <property type="match status" value="1"/>
</dbReference>
<comment type="similarity">
    <text evidence="2">Belongs to the SusD family.</text>
</comment>
<gene>
    <name evidence="8" type="ORF">DW228_04695</name>
</gene>
<comment type="caution">
    <text evidence="8">The sequence shown here is derived from an EMBL/GenBank/DDBJ whole genome shotgun (WGS) entry which is preliminary data.</text>
</comment>
<name>A0A2K9GW74_BACFG</name>
<evidence type="ECO:0000256" key="2">
    <source>
        <dbReference type="ARBA" id="ARBA00006275"/>
    </source>
</evidence>
<comment type="subcellular location">
    <subcellularLocation>
        <location evidence="1">Cell outer membrane</location>
    </subcellularLocation>
</comment>
<evidence type="ECO:0000259" key="7">
    <source>
        <dbReference type="Pfam" id="PF14322"/>
    </source>
</evidence>